<evidence type="ECO:0000313" key="2">
    <source>
        <dbReference type="Proteomes" id="UP001226020"/>
    </source>
</evidence>
<keyword evidence="2" id="KW-1185">Reference proteome</keyword>
<dbReference type="RefSeq" id="WP_306351197.1">
    <property type="nucleotide sequence ID" value="NZ_JASAWV010000004.1"/>
</dbReference>
<dbReference type="AlphaFoldDB" id="A0AAW8CE11"/>
<dbReference type="Proteomes" id="UP001226020">
    <property type="component" value="Unassembled WGS sequence"/>
</dbReference>
<organism evidence="1 2">
    <name type="scientific">Phocoenobacter atlanticus subsp. atlanticus</name>
    <dbReference type="NCBI Taxonomy" id="3061285"/>
    <lineage>
        <taxon>Bacteria</taxon>
        <taxon>Pseudomonadati</taxon>
        <taxon>Pseudomonadota</taxon>
        <taxon>Gammaproteobacteria</taxon>
        <taxon>Pasteurellales</taxon>
        <taxon>Pasteurellaceae</taxon>
        <taxon>Phocoenobacter</taxon>
        <taxon>Phocoenobacter atlanticus</taxon>
    </lineage>
</organism>
<dbReference type="EMBL" id="JASAXT010000004">
    <property type="protein sequence ID" value="MDP8148065.1"/>
    <property type="molecule type" value="Genomic_DNA"/>
</dbReference>
<name>A0AAW8CE11_9PAST</name>
<sequence length="84" mass="9867">MNNQDPIKAHQHSSCHYSEIMKSEICGCFYCLKIFKPAIIKEWIDDETKTARCPYCDIDSVIGEKSGYPITKAFLQEMYDYWFV</sequence>
<proteinExistence type="predicted"/>
<protein>
    <submittedName>
        <fullName evidence="1">Cytoplasmic protein</fullName>
    </submittedName>
</protein>
<comment type="caution">
    <text evidence="1">The sequence shown here is derived from an EMBL/GenBank/DDBJ whole genome shotgun (WGS) entry which is preliminary data.</text>
</comment>
<reference evidence="1 2" key="1">
    <citation type="journal article" date="2023" name="Front. Microbiol.">
        <title>Phylogeography and host specificity of Pasteurellaceae pathogenic to sea-farmed fish in the north-east Atlantic.</title>
        <authorList>
            <person name="Gulla S."/>
            <person name="Colquhoun D.J."/>
            <person name="Olsen A.B."/>
            <person name="Spilsberg B."/>
            <person name="Lagesen K."/>
            <person name="Aakesson C.P."/>
            <person name="Strom S."/>
            <person name="Manji F."/>
            <person name="Birkbeck T.H."/>
            <person name="Nilsen H.K."/>
        </authorList>
    </citation>
    <scope>NUCLEOTIDE SEQUENCE [LARGE SCALE GENOMIC DNA]</scope>
    <source>
        <strain evidence="1 2">NVIB3131</strain>
    </source>
</reference>
<accession>A0AAW8CE11</accession>
<gene>
    <name evidence="1" type="ORF">QJU57_03085</name>
</gene>
<evidence type="ECO:0000313" key="1">
    <source>
        <dbReference type="EMBL" id="MDP8148065.1"/>
    </source>
</evidence>